<protein>
    <submittedName>
        <fullName evidence="1">Uncharacterized protein</fullName>
    </submittedName>
</protein>
<reference evidence="1" key="1">
    <citation type="journal article" date="2022" name="ISME J.">
        <title>Identification of active gaseous-alkane degraders at natural gas seeps.</title>
        <authorList>
            <person name="Farhan Ul Haque M."/>
            <person name="Hernandez M."/>
            <person name="Crombie A.T."/>
            <person name="Murrell J.C."/>
        </authorList>
    </citation>
    <scope>NUCLEOTIDE SEQUENCE</scope>
    <source>
        <strain evidence="1">ANDR5</strain>
    </source>
</reference>
<sequence>MTDHVVASSSFDPGPVGPTFWARSAAQLVVDPLAMSEVQRAETVRYLWDRQFRSS</sequence>
<name>A0ABS9YUI3_9MYCO</name>
<dbReference type="RefSeq" id="WP_243071174.1">
    <property type="nucleotide sequence ID" value="NZ_JAIVFL010000001.1"/>
</dbReference>
<dbReference type="Proteomes" id="UP001139068">
    <property type="component" value="Unassembled WGS sequence"/>
</dbReference>
<accession>A0ABS9YUI3</accession>
<comment type="caution">
    <text evidence="1">The sequence shown here is derived from an EMBL/GenBank/DDBJ whole genome shotgun (WGS) entry which is preliminary data.</text>
</comment>
<proteinExistence type="predicted"/>
<gene>
    <name evidence="1" type="ORF">K9U37_07620</name>
</gene>
<keyword evidence="2" id="KW-1185">Reference proteome</keyword>
<evidence type="ECO:0000313" key="2">
    <source>
        <dbReference type="Proteomes" id="UP001139068"/>
    </source>
</evidence>
<dbReference type="EMBL" id="JAIVFL010000001">
    <property type="protein sequence ID" value="MCI4674783.1"/>
    <property type="molecule type" value="Genomic_DNA"/>
</dbReference>
<evidence type="ECO:0000313" key="1">
    <source>
        <dbReference type="EMBL" id="MCI4674783.1"/>
    </source>
</evidence>
<organism evidence="1 2">
    <name type="scientific">Candidatus Mycolicibacterium alkanivorans</name>
    <dbReference type="NCBI Taxonomy" id="2954114"/>
    <lineage>
        <taxon>Bacteria</taxon>
        <taxon>Bacillati</taxon>
        <taxon>Actinomycetota</taxon>
        <taxon>Actinomycetes</taxon>
        <taxon>Mycobacteriales</taxon>
        <taxon>Mycobacteriaceae</taxon>
        <taxon>Mycolicibacterium</taxon>
    </lineage>
</organism>